<dbReference type="OrthoDB" id="9152616at2"/>
<reference evidence="2 3" key="1">
    <citation type="submission" date="2018-07" db="EMBL/GenBank/DDBJ databases">
        <title>Genomic Encyclopedia of Type Strains, Phase IV (KMG-IV): sequencing the most valuable type-strain genomes for metagenomic binning, comparative biology and taxonomic classification.</title>
        <authorList>
            <person name="Goeker M."/>
        </authorList>
    </citation>
    <scope>NUCLEOTIDE SEQUENCE [LARGE SCALE GENOMIC DNA]</scope>
    <source>
        <strain evidence="2 3">DSM 26407</strain>
    </source>
</reference>
<evidence type="ECO:0000313" key="2">
    <source>
        <dbReference type="EMBL" id="RCX31160.1"/>
    </source>
</evidence>
<comment type="caution">
    <text evidence="2">The sequence shown here is derived from an EMBL/GenBank/DDBJ whole genome shotgun (WGS) entry which is preliminary data.</text>
</comment>
<keyword evidence="3" id="KW-1185">Reference proteome</keyword>
<gene>
    <name evidence="2" type="ORF">DFQ59_103124</name>
</gene>
<dbReference type="Pfam" id="PF13084">
    <property type="entry name" value="DUF3943"/>
    <property type="match status" value="1"/>
</dbReference>
<protein>
    <submittedName>
        <fullName evidence="2">Uncharacterized protein DUF3943</fullName>
    </submittedName>
</protein>
<name>A0A369CAV5_9GAMM</name>
<dbReference type="InterPro" id="IPR025079">
    <property type="entry name" value="DUF3943"/>
</dbReference>
<proteinExistence type="predicted"/>
<dbReference type="RefSeq" id="WP_114279346.1">
    <property type="nucleotide sequence ID" value="NZ_QPJY01000003.1"/>
</dbReference>
<dbReference type="AlphaFoldDB" id="A0A369CAV5"/>
<feature type="domain" description="DUF3943" evidence="1">
    <location>
        <begin position="111"/>
        <end position="213"/>
    </location>
</feature>
<sequence length="270" mass="29919">MRLHIPLFLLLVLAPELAGAEIFGQPRPTPLPFQAATGLWLSPSGSSTAAGSGTPPGPDYAGLRRDAGYLLGYQAATVGLLYLMPERISRWSDEEKSDFRLTQWRDNASEPVWDKDLWYINYILHPYWGAAYFVRGRERGLGNTGAFWYSAALSAMFEFGVEAMFEKPSYQDLISTPVAGSLLGLYFVELRRDIEAKASWDLGDRVLLALTDPLGALNRQTDRLLGREAELEVGLLPGRSEAAGPAGLRRAPEGLRRPGHFWGARFSMAW</sequence>
<organism evidence="2 3">
    <name type="scientific">Thioalbus denitrificans</name>
    <dbReference type="NCBI Taxonomy" id="547122"/>
    <lineage>
        <taxon>Bacteria</taxon>
        <taxon>Pseudomonadati</taxon>
        <taxon>Pseudomonadota</taxon>
        <taxon>Gammaproteobacteria</taxon>
        <taxon>Chromatiales</taxon>
        <taxon>Ectothiorhodospiraceae</taxon>
        <taxon>Thioalbus</taxon>
    </lineage>
</organism>
<evidence type="ECO:0000259" key="1">
    <source>
        <dbReference type="Pfam" id="PF13084"/>
    </source>
</evidence>
<dbReference type="EMBL" id="QPJY01000003">
    <property type="protein sequence ID" value="RCX31160.1"/>
    <property type="molecule type" value="Genomic_DNA"/>
</dbReference>
<dbReference type="Proteomes" id="UP000252707">
    <property type="component" value="Unassembled WGS sequence"/>
</dbReference>
<accession>A0A369CAV5</accession>
<evidence type="ECO:0000313" key="3">
    <source>
        <dbReference type="Proteomes" id="UP000252707"/>
    </source>
</evidence>